<dbReference type="PROSITE" id="PS01124">
    <property type="entry name" value="HTH_ARAC_FAMILY_2"/>
    <property type="match status" value="1"/>
</dbReference>
<dbReference type="GO" id="GO:0000976">
    <property type="term" value="F:transcription cis-regulatory region binding"/>
    <property type="evidence" value="ECO:0007669"/>
    <property type="project" value="TreeGrafter"/>
</dbReference>
<keyword evidence="2" id="KW-0238">DNA-binding</keyword>
<keyword evidence="3" id="KW-0804">Transcription</keyword>
<dbReference type="Proteomes" id="UP000260644">
    <property type="component" value="Unassembled WGS sequence"/>
</dbReference>
<dbReference type="Gene3D" id="1.10.10.60">
    <property type="entry name" value="Homeodomain-like"/>
    <property type="match status" value="1"/>
</dbReference>
<dbReference type="Pfam" id="PF12625">
    <property type="entry name" value="Arabinose_bd"/>
    <property type="match status" value="1"/>
</dbReference>
<protein>
    <submittedName>
        <fullName evidence="5">AraC family transcriptional regulator</fullName>
    </submittedName>
</protein>
<comment type="caution">
    <text evidence="5">The sequence shown here is derived from an EMBL/GenBank/DDBJ whole genome shotgun (WGS) entry which is preliminary data.</text>
</comment>
<keyword evidence="6" id="KW-1185">Reference proteome</keyword>
<evidence type="ECO:0000313" key="6">
    <source>
        <dbReference type="Proteomes" id="UP000260644"/>
    </source>
</evidence>
<dbReference type="PANTHER" id="PTHR47894:SF1">
    <property type="entry name" value="HTH-TYPE TRANSCRIPTIONAL REGULATOR VQSM"/>
    <property type="match status" value="1"/>
</dbReference>
<dbReference type="SUPFAM" id="SSF46689">
    <property type="entry name" value="Homeodomain-like"/>
    <property type="match status" value="1"/>
</dbReference>
<dbReference type="AlphaFoldDB" id="A0A3E1YGX3"/>
<evidence type="ECO:0000256" key="2">
    <source>
        <dbReference type="ARBA" id="ARBA00023125"/>
    </source>
</evidence>
<evidence type="ECO:0000256" key="1">
    <source>
        <dbReference type="ARBA" id="ARBA00023015"/>
    </source>
</evidence>
<organism evidence="5 6">
    <name type="scientific">Chitinophaga silvatica</name>
    <dbReference type="NCBI Taxonomy" id="2282649"/>
    <lineage>
        <taxon>Bacteria</taxon>
        <taxon>Pseudomonadati</taxon>
        <taxon>Bacteroidota</taxon>
        <taxon>Chitinophagia</taxon>
        <taxon>Chitinophagales</taxon>
        <taxon>Chitinophagaceae</taxon>
        <taxon>Chitinophaga</taxon>
    </lineage>
</organism>
<accession>A0A3E1YGX3</accession>
<dbReference type="Pfam" id="PF12833">
    <property type="entry name" value="HTH_18"/>
    <property type="match status" value="1"/>
</dbReference>
<gene>
    <name evidence="5" type="ORF">DVR12_02180</name>
</gene>
<dbReference type="GO" id="GO:0005829">
    <property type="term" value="C:cytosol"/>
    <property type="evidence" value="ECO:0007669"/>
    <property type="project" value="TreeGrafter"/>
</dbReference>
<dbReference type="GO" id="GO:0003700">
    <property type="term" value="F:DNA-binding transcription factor activity"/>
    <property type="evidence" value="ECO:0007669"/>
    <property type="project" value="InterPro"/>
</dbReference>
<dbReference type="InterPro" id="IPR032687">
    <property type="entry name" value="AraC-type_N"/>
</dbReference>
<evidence type="ECO:0000256" key="3">
    <source>
        <dbReference type="ARBA" id="ARBA00023163"/>
    </source>
</evidence>
<sequence>MYNMKDLVLNIIAYAAQRDVDVSQLCKLSGINPGSLKNLTPTHTQLQHLWANAVHLTNDSLFGLHLGESLRATALGIVGNLVQSSATVGEALTHAAALVHLITNQCSMKIDQGKGTFKVHLLPAANPENHTAFGNHQLTELLMVIVIHELDGLMLKKIVPKSVLLPYRVIDPAEYERVFRCKPGKSVDEFSITFHQQYWNEPILTANHELQELLLKKISSLPSPKSTSSTFQTRIFNHLIANSYLGLSSLNDIAANFNMSPRTLQRKLKEEGASYQLIAEEAKRSLAEHYVSSGSFALKDISWMLGYNDLSAFSRAFKRWTGKAPVDYGA</sequence>
<evidence type="ECO:0000313" key="5">
    <source>
        <dbReference type="EMBL" id="RFS26617.1"/>
    </source>
</evidence>
<reference evidence="5 6" key="1">
    <citation type="submission" date="2018-07" db="EMBL/GenBank/DDBJ databases">
        <title>Chitinophaga K2CV101002-2 sp. nov., isolated from a monsoon evergreen broad-leaved forest soil.</title>
        <authorList>
            <person name="Lv Y."/>
        </authorList>
    </citation>
    <scope>NUCLEOTIDE SEQUENCE [LARGE SCALE GENOMIC DNA]</scope>
    <source>
        <strain evidence="5 6">GDMCC 1.1288</strain>
    </source>
</reference>
<feature type="domain" description="HTH araC/xylS-type" evidence="4">
    <location>
        <begin position="233"/>
        <end position="330"/>
    </location>
</feature>
<dbReference type="InterPro" id="IPR009057">
    <property type="entry name" value="Homeodomain-like_sf"/>
</dbReference>
<dbReference type="InterPro" id="IPR018060">
    <property type="entry name" value="HTH_AraC"/>
</dbReference>
<proteinExistence type="predicted"/>
<name>A0A3E1YGX3_9BACT</name>
<evidence type="ECO:0000259" key="4">
    <source>
        <dbReference type="PROSITE" id="PS01124"/>
    </source>
</evidence>
<dbReference type="PANTHER" id="PTHR47894">
    <property type="entry name" value="HTH-TYPE TRANSCRIPTIONAL REGULATOR GADX"/>
    <property type="match status" value="1"/>
</dbReference>
<dbReference type="SMART" id="SM00342">
    <property type="entry name" value="HTH_ARAC"/>
    <property type="match status" value="1"/>
</dbReference>
<keyword evidence="1" id="KW-0805">Transcription regulation</keyword>
<dbReference type="EMBL" id="QPMM01000001">
    <property type="protein sequence ID" value="RFS26617.1"/>
    <property type="molecule type" value="Genomic_DNA"/>
</dbReference>
<dbReference type="OrthoDB" id="5582699at2"/>